<dbReference type="AlphaFoldDB" id="A0A3G2R7P6"/>
<gene>
    <name evidence="3" type="ORF">D2962_09615</name>
</gene>
<feature type="region of interest" description="Disordered" evidence="2">
    <location>
        <begin position="1"/>
        <end position="22"/>
    </location>
</feature>
<keyword evidence="1" id="KW-0175">Coiled coil</keyword>
<evidence type="ECO:0000313" key="4">
    <source>
        <dbReference type="Proteomes" id="UP000280960"/>
    </source>
</evidence>
<feature type="coiled-coil region" evidence="1">
    <location>
        <begin position="45"/>
        <end position="72"/>
    </location>
</feature>
<dbReference type="KEGG" id="bacg:D2962_09615"/>
<dbReference type="RefSeq" id="WP_122014855.1">
    <property type="nucleotide sequence ID" value="NZ_CP033169.1"/>
</dbReference>
<accession>A0A3G2R7P6</accession>
<evidence type="ECO:0000313" key="3">
    <source>
        <dbReference type="EMBL" id="AYO30837.1"/>
    </source>
</evidence>
<keyword evidence="4" id="KW-1185">Reference proteome</keyword>
<dbReference type="EMBL" id="CP033169">
    <property type="protein sequence ID" value="AYO30837.1"/>
    <property type="molecule type" value="Genomic_DNA"/>
</dbReference>
<evidence type="ECO:0000256" key="2">
    <source>
        <dbReference type="SAM" id="MobiDB-lite"/>
    </source>
</evidence>
<name>A0A3G2R7P6_9FIRM</name>
<dbReference type="Proteomes" id="UP000280960">
    <property type="component" value="Chromosome"/>
</dbReference>
<organism evidence="3 4">
    <name type="scientific">Biomaibacter acetigenes</name>
    <dbReference type="NCBI Taxonomy" id="2316383"/>
    <lineage>
        <taxon>Bacteria</taxon>
        <taxon>Bacillati</taxon>
        <taxon>Bacillota</taxon>
        <taxon>Clostridia</taxon>
        <taxon>Thermosediminibacterales</taxon>
        <taxon>Tepidanaerobacteraceae</taxon>
        <taxon>Biomaibacter</taxon>
    </lineage>
</organism>
<sequence length="86" mass="9948">MGTIAKIAPNRREGQEEWLQGGLTPEDLARSEEQLAVTLREIDECNRIIRQAREAEKRLIELHQELMTQMSNLQDYISYLYGEEGA</sequence>
<protein>
    <submittedName>
        <fullName evidence="3">Uncharacterized protein</fullName>
    </submittedName>
</protein>
<reference evidence="3 4" key="1">
    <citation type="submission" date="2018-10" db="EMBL/GenBank/DDBJ databases">
        <authorList>
            <person name="Zhang X."/>
        </authorList>
    </citation>
    <scope>NUCLEOTIDE SEQUENCE [LARGE SCALE GENOMIC DNA]</scope>
    <source>
        <strain evidence="3 4">SK-G1</strain>
    </source>
</reference>
<proteinExistence type="predicted"/>
<evidence type="ECO:0000256" key="1">
    <source>
        <dbReference type="SAM" id="Coils"/>
    </source>
</evidence>